<gene>
    <name evidence="1" type="ORF">STAS_07677</name>
</gene>
<reference evidence="2" key="1">
    <citation type="journal article" date="2019" name="Curr. Biol.">
        <title>Genome Sequence of Striga asiatica Provides Insight into the Evolution of Plant Parasitism.</title>
        <authorList>
            <person name="Yoshida S."/>
            <person name="Kim S."/>
            <person name="Wafula E.K."/>
            <person name="Tanskanen J."/>
            <person name="Kim Y.M."/>
            <person name="Honaas L."/>
            <person name="Yang Z."/>
            <person name="Spallek T."/>
            <person name="Conn C.E."/>
            <person name="Ichihashi Y."/>
            <person name="Cheong K."/>
            <person name="Cui S."/>
            <person name="Der J.P."/>
            <person name="Gundlach H."/>
            <person name="Jiao Y."/>
            <person name="Hori C."/>
            <person name="Ishida J.K."/>
            <person name="Kasahara H."/>
            <person name="Kiba T."/>
            <person name="Kim M.S."/>
            <person name="Koo N."/>
            <person name="Laohavisit A."/>
            <person name="Lee Y.H."/>
            <person name="Lumba S."/>
            <person name="McCourt P."/>
            <person name="Mortimer J.C."/>
            <person name="Mutuku J.M."/>
            <person name="Nomura T."/>
            <person name="Sasaki-Sekimoto Y."/>
            <person name="Seto Y."/>
            <person name="Wang Y."/>
            <person name="Wakatake T."/>
            <person name="Sakakibara H."/>
            <person name="Demura T."/>
            <person name="Yamaguchi S."/>
            <person name="Yoneyama K."/>
            <person name="Manabe R.I."/>
            <person name="Nelson D.C."/>
            <person name="Schulman A.H."/>
            <person name="Timko M.P."/>
            <person name="dePamphilis C.W."/>
            <person name="Choi D."/>
            <person name="Shirasu K."/>
        </authorList>
    </citation>
    <scope>NUCLEOTIDE SEQUENCE [LARGE SCALE GENOMIC DNA]</scope>
    <source>
        <strain evidence="2">cv. UVA1</strain>
    </source>
</reference>
<comment type="caution">
    <text evidence="1">The sequence shown here is derived from an EMBL/GenBank/DDBJ whole genome shotgun (WGS) entry which is preliminary data.</text>
</comment>
<name>A0A5A7PG29_STRAF</name>
<accession>A0A5A7PG29</accession>
<feature type="non-terminal residue" evidence="1">
    <location>
        <position position="250"/>
    </location>
</feature>
<keyword evidence="2" id="KW-1185">Reference proteome</keyword>
<protein>
    <submittedName>
        <fullName evidence="1">Cupin 2 conserved barrel domain protein</fullName>
    </submittedName>
</protein>
<evidence type="ECO:0000313" key="2">
    <source>
        <dbReference type="Proteomes" id="UP000325081"/>
    </source>
</evidence>
<dbReference type="AlphaFoldDB" id="A0A5A7PG29"/>
<sequence>MAKDPHRRLSSFEPPRAFPPLRFSVHGRGKAKVGEARKPAESLVTCEAVTSHDLSLSSLCLPLLLAMWRTISRAAQEGLRPAIPPTPSLGFWSKFREFRETERGITVECLAKNLGAAVAVWGLIMVTSKFSHCLPKLCMLNSFDTCWIRFEVELYVRLAKLLHNWRSSMLNGRVNGIGIFMVEYLLVPLSFCEQGSHERPGFCEADEGGNGAFRYEKSPVKMRRAMEILESEAGSNYCSTWQNICFCGHG</sequence>
<organism evidence="1 2">
    <name type="scientific">Striga asiatica</name>
    <name type="common">Asiatic witchweed</name>
    <name type="synonym">Buchnera asiatica</name>
    <dbReference type="NCBI Taxonomy" id="4170"/>
    <lineage>
        <taxon>Eukaryota</taxon>
        <taxon>Viridiplantae</taxon>
        <taxon>Streptophyta</taxon>
        <taxon>Embryophyta</taxon>
        <taxon>Tracheophyta</taxon>
        <taxon>Spermatophyta</taxon>
        <taxon>Magnoliopsida</taxon>
        <taxon>eudicotyledons</taxon>
        <taxon>Gunneridae</taxon>
        <taxon>Pentapetalae</taxon>
        <taxon>asterids</taxon>
        <taxon>lamiids</taxon>
        <taxon>Lamiales</taxon>
        <taxon>Orobanchaceae</taxon>
        <taxon>Buchnereae</taxon>
        <taxon>Striga</taxon>
    </lineage>
</organism>
<evidence type="ECO:0000313" key="1">
    <source>
        <dbReference type="EMBL" id="GER31654.1"/>
    </source>
</evidence>
<dbReference type="Proteomes" id="UP000325081">
    <property type="component" value="Unassembled WGS sequence"/>
</dbReference>
<dbReference type="EMBL" id="BKCP01004505">
    <property type="protein sequence ID" value="GER31654.1"/>
    <property type="molecule type" value="Genomic_DNA"/>
</dbReference>
<proteinExistence type="predicted"/>